<dbReference type="Proteomes" id="UP000078486">
    <property type="component" value="Unassembled WGS sequence"/>
</dbReference>
<reference evidence="1 2" key="1">
    <citation type="submission" date="2016-01" db="EMBL/GenBank/DDBJ databases">
        <title>High potential of lignocellulose degradation of a new Verrucomicrobia species.</title>
        <authorList>
            <person name="Wang Y."/>
            <person name="Shi Y."/>
            <person name="Qiu Z."/>
            <person name="Liu S."/>
            <person name="Yang H."/>
        </authorList>
    </citation>
    <scope>NUCLEOTIDE SEQUENCE [LARGE SCALE GENOMIC DNA]</scope>
    <source>
        <strain evidence="1 2">TSB47</strain>
    </source>
</reference>
<dbReference type="STRING" id="1184151.AW736_22105"/>
<dbReference type="AlphaFoldDB" id="A0A178IEV5"/>
<comment type="caution">
    <text evidence="1">The sequence shown here is derived from an EMBL/GenBank/DDBJ whole genome shotgun (WGS) entry which is preliminary data.</text>
</comment>
<keyword evidence="2" id="KW-1185">Reference proteome</keyword>
<organism evidence="1 2">
    <name type="scientific">Termitidicoccus mucosus</name>
    <dbReference type="NCBI Taxonomy" id="1184151"/>
    <lineage>
        <taxon>Bacteria</taxon>
        <taxon>Pseudomonadati</taxon>
        <taxon>Verrucomicrobiota</taxon>
        <taxon>Opitutia</taxon>
        <taxon>Opitutales</taxon>
        <taxon>Opitutaceae</taxon>
        <taxon>Termitidicoccus</taxon>
    </lineage>
</organism>
<proteinExistence type="predicted"/>
<evidence type="ECO:0000313" key="1">
    <source>
        <dbReference type="EMBL" id="OAM87609.1"/>
    </source>
</evidence>
<dbReference type="InterPro" id="IPR018759">
    <property type="entry name" value="BBP2_2"/>
</dbReference>
<dbReference type="EMBL" id="LRRQ01000167">
    <property type="protein sequence ID" value="OAM87609.1"/>
    <property type="molecule type" value="Genomic_DNA"/>
</dbReference>
<dbReference type="RefSeq" id="WP_068772481.1">
    <property type="nucleotide sequence ID" value="NZ_KV441844.1"/>
</dbReference>
<gene>
    <name evidence="1" type="ORF">AW736_22105</name>
</gene>
<protein>
    <submittedName>
        <fullName evidence="1">Uncharacterized protein</fullName>
    </submittedName>
</protein>
<name>A0A178IEV5_9BACT</name>
<dbReference type="OrthoDB" id="188635at2"/>
<evidence type="ECO:0000313" key="2">
    <source>
        <dbReference type="Proteomes" id="UP000078486"/>
    </source>
</evidence>
<dbReference type="Pfam" id="PF10082">
    <property type="entry name" value="BBP2_2"/>
    <property type="match status" value="1"/>
</dbReference>
<sequence>MNFRIRITAIATLILPFSVAPGLAPRLFGFAEIARGSLLLQTTGAVSYDSYFLGSIDNDPDTYISVQPMLQYLRKAGRGEISANAGVAVVRYQENDQYDAENLSANLRISLPAAIGARIDGTFALGYSESTDIDYFANDRIPAKHFNGSLNFTYKLGLKTAIRESFSYQGIERDGDTYSDQDTLTNRLYFDYNDFLRGTDLSLGYTYTDTQSSGDNYLGAKLDQNDHALSVTLSRPVYGEVIGSASYGYHFFRRSAAETTSGQTRRDSSYFSLGLRGPFLPKSRFPKLESSASLSYRQNYSPGINDTGGDTLTGDIRLAWDARPRTNIALSASRNMSLNASDVSATTTNVAATVTESIGLATTAIGTVSYNWIDYRGINRKDQMLQVHLSINRPFNKYWSAGLSYQYQHNNDDSSGFQPGRYFGRDYDRHVVTLSITNIF</sequence>
<accession>A0A178IEV5</accession>